<dbReference type="Gene3D" id="3.20.20.20">
    <property type="entry name" value="Dihydropteroate synthase-like"/>
    <property type="match status" value="1"/>
</dbReference>
<dbReference type="GO" id="GO:0004156">
    <property type="term" value="F:dihydropteroate synthase activity"/>
    <property type="evidence" value="ECO:0007669"/>
    <property type="project" value="UniProtKB-EC"/>
</dbReference>
<dbReference type="InterPro" id="IPR000489">
    <property type="entry name" value="Pterin-binding_dom"/>
</dbReference>
<evidence type="ECO:0000256" key="3">
    <source>
        <dbReference type="ARBA" id="ARBA00004763"/>
    </source>
</evidence>
<accession>A0AAU7DKD8</accession>
<proteinExistence type="inferred from homology"/>
<comment type="function">
    <text evidence="9">Catalyzes the condensation of para-aminobenzoate (pABA) with 6-hydroxymethyl-7,8-dihydropterin diphosphate (DHPt-PP) to form 7,8-dihydropteroate (H2Pte), the immediate precursor of folate derivatives.</text>
</comment>
<dbReference type="Pfam" id="PF00809">
    <property type="entry name" value="Pterin_bind"/>
    <property type="match status" value="1"/>
</dbReference>
<dbReference type="SUPFAM" id="SSF51717">
    <property type="entry name" value="Dihydropteroate synthetase-like"/>
    <property type="match status" value="1"/>
</dbReference>
<dbReference type="InterPro" id="IPR045031">
    <property type="entry name" value="DHP_synth-like"/>
</dbReference>
<dbReference type="PANTHER" id="PTHR20941:SF1">
    <property type="entry name" value="FOLIC ACID SYNTHESIS PROTEIN FOL1"/>
    <property type="match status" value="1"/>
</dbReference>
<name>A0AAU7DKD8_9BACT</name>
<comment type="similarity">
    <text evidence="9">Belongs to the DHPS family.</text>
</comment>
<dbReference type="AlphaFoldDB" id="A0AAU7DKD8"/>
<dbReference type="GO" id="GO:0046654">
    <property type="term" value="P:tetrahydrofolate biosynthetic process"/>
    <property type="evidence" value="ECO:0007669"/>
    <property type="project" value="TreeGrafter"/>
</dbReference>
<evidence type="ECO:0000256" key="8">
    <source>
        <dbReference type="ARBA" id="ARBA00022909"/>
    </source>
</evidence>
<feature type="domain" description="Pterin-binding" evidence="10">
    <location>
        <begin position="24"/>
        <end position="292"/>
    </location>
</feature>
<dbReference type="PROSITE" id="PS50972">
    <property type="entry name" value="PTERIN_BINDING"/>
    <property type="match status" value="1"/>
</dbReference>
<keyword evidence="8 9" id="KW-0289">Folate biosynthesis</keyword>
<dbReference type="InterPro" id="IPR006390">
    <property type="entry name" value="DHP_synth_dom"/>
</dbReference>
<dbReference type="PROSITE" id="PS00793">
    <property type="entry name" value="DHPS_2"/>
    <property type="match status" value="1"/>
</dbReference>
<evidence type="ECO:0000259" key="10">
    <source>
        <dbReference type="PROSITE" id="PS50972"/>
    </source>
</evidence>
<evidence type="ECO:0000256" key="5">
    <source>
        <dbReference type="ARBA" id="ARBA00022679"/>
    </source>
</evidence>
<evidence type="ECO:0000256" key="6">
    <source>
        <dbReference type="ARBA" id="ARBA00022723"/>
    </source>
</evidence>
<protein>
    <recommendedName>
        <fullName evidence="4 9">Dihydropteroate synthase</fullName>
        <shortName evidence="9">DHPS</shortName>
        <ecNumber evidence="4 9">2.5.1.15</ecNumber>
    </recommendedName>
    <alternativeName>
        <fullName evidence="9">Dihydropteroate pyrophosphorylase</fullName>
    </alternativeName>
</protein>
<dbReference type="PROSITE" id="PS00792">
    <property type="entry name" value="DHPS_1"/>
    <property type="match status" value="1"/>
</dbReference>
<evidence type="ECO:0000256" key="1">
    <source>
        <dbReference type="ARBA" id="ARBA00000012"/>
    </source>
</evidence>
<keyword evidence="7 9" id="KW-0460">Magnesium</keyword>
<organism evidence="11">
    <name type="scientific">Telmatobacter sp. DSM 110680</name>
    <dbReference type="NCBI Taxonomy" id="3036704"/>
    <lineage>
        <taxon>Bacteria</taxon>
        <taxon>Pseudomonadati</taxon>
        <taxon>Acidobacteriota</taxon>
        <taxon>Terriglobia</taxon>
        <taxon>Terriglobales</taxon>
        <taxon>Acidobacteriaceae</taxon>
        <taxon>Telmatobacter</taxon>
    </lineage>
</organism>
<evidence type="ECO:0000256" key="2">
    <source>
        <dbReference type="ARBA" id="ARBA00001946"/>
    </source>
</evidence>
<dbReference type="CDD" id="cd00739">
    <property type="entry name" value="DHPS"/>
    <property type="match status" value="1"/>
</dbReference>
<gene>
    <name evidence="11" type="primary">folP</name>
    <name evidence="11" type="ORF">P8935_03065</name>
</gene>
<sequence>MTPLTRTVSNWKLRTGSLELGRRTLVMGVVNITPDSFSDGGNFLDPQAAIAHGLLLLDEGADILDLGAESTRPGSLAGTATAISADEEQARLLPVIGGILAARPGALISADTYKSATARAALATGAEIVNDVSGFSWDKAMAAVCAESGAGIVLMHSRGRPDEWRGQEKLPTDALMNTILTGLASSIETAKQEGVKAENIVLDPGYGFGKKFDENYTLLARQAELLALGRPLLAGVSRKSFLGHTLSPLHGGEPAPVTARETASIAALVAAILHGASIVRVHDVRVAVDAACIADAILAAR</sequence>
<evidence type="ECO:0000256" key="4">
    <source>
        <dbReference type="ARBA" id="ARBA00012458"/>
    </source>
</evidence>
<dbReference type="InterPro" id="IPR011005">
    <property type="entry name" value="Dihydropteroate_synth-like_sf"/>
</dbReference>
<keyword evidence="5 9" id="KW-0808">Transferase</keyword>
<dbReference type="EMBL" id="CP121196">
    <property type="protein sequence ID" value="XBH18319.1"/>
    <property type="molecule type" value="Genomic_DNA"/>
</dbReference>
<dbReference type="GO" id="GO:0005829">
    <property type="term" value="C:cytosol"/>
    <property type="evidence" value="ECO:0007669"/>
    <property type="project" value="TreeGrafter"/>
</dbReference>
<dbReference type="GO" id="GO:0046656">
    <property type="term" value="P:folic acid biosynthetic process"/>
    <property type="evidence" value="ECO:0007669"/>
    <property type="project" value="UniProtKB-KW"/>
</dbReference>
<dbReference type="PANTHER" id="PTHR20941">
    <property type="entry name" value="FOLATE SYNTHESIS PROTEINS"/>
    <property type="match status" value="1"/>
</dbReference>
<comment type="pathway">
    <text evidence="3 9">Cofactor biosynthesis; tetrahydrofolate biosynthesis; 7,8-dihydrofolate from 2-amino-4-hydroxy-6-hydroxymethyl-7,8-dihydropteridine diphosphate and 4-aminobenzoate: step 1/2.</text>
</comment>
<comment type="catalytic activity">
    <reaction evidence="1">
        <text>(7,8-dihydropterin-6-yl)methyl diphosphate + 4-aminobenzoate = 7,8-dihydropteroate + diphosphate</text>
        <dbReference type="Rhea" id="RHEA:19949"/>
        <dbReference type="ChEBI" id="CHEBI:17836"/>
        <dbReference type="ChEBI" id="CHEBI:17839"/>
        <dbReference type="ChEBI" id="CHEBI:33019"/>
        <dbReference type="ChEBI" id="CHEBI:72950"/>
        <dbReference type="EC" id="2.5.1.15"/>
    </reaction>
</comment>
<comment type="cofactor">
    <cofactor evidence="2 9">
        <name>Mg(2+)</name>
        <dbReference type="ChEBI" id="CHEBI:18420"/>
    </cofactor>
</comment>
<evidence type="ECO:0000313" key="11">
    <source>
        <dbReference type="EMBL" id="XBH18319.1"/>
    </source>
</evidence>
<evidence type="ECO:0000256" key="7">
    <source>
        <dbReference type="ARBA" id="ARBA00022842"/>
    </source>
</evidence>
<dbReference type="NCBIfam" id="TIGR01496">
    <property type="entry name" value="DHPS"/>
    <property type="match status" value="1"/>
</dbReference>
<reference evidence="11" key="1">
    <citation type="submission" date="2023-03" db="EMBL/GenBank/DDBJ databases">
        <title>Edaphobacter sp.</title>
        <authorList>
            <person name="Huber K.J."/>
            <person name="Papendorf J."/>
            <person name="Pilke C."/>
            <person name="Bunk B."/>
            <person name="Sproeer C."/>
            <person name="Pester M."/>
        </authorList>
    </citation>
    <scope>NUCLEOTIDE SEQUENCE</scope>
    <source>
        <strain evidence="11">DSM 110680</strain>
    </source>
</reference>
<dbReference type="RefSeq" id="WP_348263543.1">
    <property type="nucleotide sequence ID" value="NZ_CP121196.1"/>
</dbReference>
<dbReference type="GO" id="GO:0046872">
    <property type="term" value="F:metal ion binding"/>
    <property type="evidence" value="ECO:0007669"/>
    <property type="project" value="UniProtKB-KW"/>
</dbReference>
<keyword evidence="6 9" id="KW-0479">Metal-binding</keyword>
<evidence type="ECO:0000256" key="9">
    <source>
        <dbReference type="RuleBase" id="RU361205"/>
    </source>
</evidence>
<dbReference type="EC" id="2.5.1.15" evidence="4 9"/>